<name>A0A650CLN8_9CREN</name>
<evidence type="ECO:0000313" key="3">
    <source>
        <dbReference type="Proteomes" id="UP000423396"/>
    </source>
</evidence>
<keyword evidence="3" id="KW-1185">Reference proteome</keyword>
<dbReference type="RefSeq" id="WP_156004788.1">
    <property type="nucleotide sequence ID" value="NZ_CP045483.1"/>
</dbReference>
<evidence type="ECO:0008006" key="4">
    <source>
        <dbReference type="Google" id="ProtNLM"/>
    </source>
</evidence>
<feature type="transmembrane region" description="Helical" evidence="1">
    <location>
        <begin position="40"/>
        <end position="61"/>
    </location>
</feature>
<proteinExistence type="predicted"/>
<dbReference type="GeneID" id="42797488"/>
<gene>
    <name evidence="2" type="ORF">D1868_00390</name>
</gene>
<keyword evidence="1" id="KW-0812">Transmembrane</keyword>
<organism evidence="2 3">
    <name type="scientific">Stygiolobus azoricus</name>
    <dbReference type="NCBI Taxonomy" id="41675"/>
    <lineage>
        <taxon>Archaea</taxon>
        <taxon>Thermoproteota</taxon>
        <taxon>Thermoprotei</taxon>
        <taxon>Sulfolobales</taxon>
        <taxon>Sulfolobaceae</taxon>
        <taxon>Stygiolobus</taxon>
    </lineage>
</organism>
<protein>
    <recommendedName>
        <fullName evidence="4">PH domain-containing protein</fullName>
    </recommendedName>
</protein>
<dbReference type="AlphaFoldDB" id="A0A650CLN8"/>
<dbReference type="Proteomes" id="UP000423396">
    <property type="component" value="Chromosome"/>
</dbReference>
<dbReference type="KEGG" id="sazo:D1868_00390"/>
<evidence type="ECO:0000256" key="1">
    <source>
        <dbReference type="SAM" id="Phobius"/>
    </source>
</evidence>
<sequence length="138" mass="16025">MIFDDYYSYRRKSFLRLSILAGFIPILILEIVVFGTSSYLVDLIIVFVTLVTLFIPSKLFYAYKIENRSLYALGRKILDLTDIRSVIIENRRIEGRIYMGDLTIYTKDGKRITLPKILNPDLLYSTLSGEKTPNDNEK</sequence>
<accession>A0A650CLN8</accession>
<keyword evidence="1" id="KW-0472">Membrane</keyword>
<dbReference type="EMBL" id="CP045483">
    <property type="protein sequence ID" value="QGR18605.1"/>
    <property type="molecule type" value="Genomic_DNA"/>
</dbReference>
<keyword evidence="1" id="KW-1133">Transmembrane helix</keyword>
<reference evidence="2 3" key="1">
    <citation type="submission" date="2019-10" db="EMBL/GenBank/DDBJ databases">
        <title>Genome Sequences from Six Type Strain Members of the Archaeal Family Sulfolobaceae: Acidianus ambivalens, Acidianus infernus, Metallosphaera prunae, Stygiolobus azoricus, Sulfolobus metallicus, and Sulfurisphaera ohwakuensis.</title>
        <authorList>
            <person name="Counts J.A."/>
            <person name="Kelly R.M."/>
        </authorList>
    </citation>
    <scope>NUCLEOTIDE SEQUENCE [LARGE SCALE GENOMIC DNA]</scope>
    <source>
        <strain evidence="2 3">FC6</strain>
    </source>
</reference>
<evidence type="ECO:0000313" key="2">
    <source>
        <dbReference type="EMBL" id="QGR18605.1"/>
    </source>
</evidence>
<feature type="transmembrane region" description="Helical" evidence="1">
    <location>
        <begin position="14"/>
        <end position="34"/>
    </location>
</feature>